<dbReference type="RefSeq" id="WP_190446443.1">
    <property type="nucleotide sequence ID" value="NZ_JAMPLM010000011.1"/>
</dbReference>
<dbReference type="Proteomes" id="UP001476950">
    <property type="component" value="Unassembled WGS sequence"/>
</dbReference>
<organism evidence="1 2">
    <name type="scientific">Stenomitos frigidus AS-A4</name>
    <dbReference type="NCBI Taxonomy" id="2933935"/>
    <lineage>
        <taxon>Bacteria</taxon>
        <taxon>Bacillati</taxon>
        <taxon>Cyanobacteriota</taxon>
        <taxon>Cyanophyceae</taxon>
        <taxon>Leptolyngbyales</taxon>
        <taxon>Leptolyngbyaceae</taxon>
        <taxon>Stenomitos</taxon>
    </lineage>
</organism>
<gene>
    <name evidence="1" type="ORF">NDI38_13585</name>
</gene>
<accession>A0ABV0KMF0</accession>
<proteinExistence type="predicted"/>
<evidence type="ECO:0000313" key="1">
    <source>
        <dbReference type="EMBL" id="MEP1059474.1"/>
    </source>
</evidence>
<comment type="caution">
    <text evidence="1">The sequence shown here is derived from an EMBL/GenBank/DDBJ whole genome shotgun (WGS) entry which is preliminary data.</text>
</comment>
<protein>
    <submittedName>
        <fullName evidence="1">Uncharacterized protein</fullName>
    </submittedName>
</protein>
<sequence length="59" mass="6745">MFTHIVTLIDRRTESEESLTVKTGSDTFSDVMREIWKLRADRGLTGYEVHEILACAAPF</sequence>
<evidence type="ECO:0000313" key="2">
    <source>
        <dbReference type="Proteomes" id="UP001476950"/>
    </source>
</evidence>
<name>A0ABV0KMF0_9CYAN</name>
<reference evidence="1 2" key="1">
    <citation type="submission" date="2022-04" db="EMBL/GenBank/DDBJ databases">
        <title>Positive selection, recombination, and allopatry shape intraspecific diversity of widespread and dominant cyanobacteria.</title>
        <authorList>
            <person name="Wei J."/>
            <person name="Shu W."/>
            <person name="Hu C."/>
        </authorList>
    </citation>
    <scope>NUCLEOTIDE SEQUENCE [LARGE SCALE GENOMIC DNA]</scope>
    <source>
        <strain evidence="1 2">AS-A4</strain>
    </source>
</reference>
<dbReference type="EMBL" id="JAMPLM010000011">
    <property type="protein sequence ID" value="MEP1059474.1"/>
    <property type="molecule type" value="Genomic_DNA"/>
</dbReference>
<keyword evidence="2" id="KW-1185">Reference proteome</keyword>